<sequence length="68" mass="7806">MNLFPHVQDQVSALKLSLEISLGRSLSKSEGEMIEIWIGYTEDQKKEFLAVLDEKFPDLRPDSQRRAA</sequence>
<name>A0A316J531_9HYPH</name>
<keyword evidence="2" id="KW-1185">Reference proteome</keyword>
<dbReference type="RefSeq" id="WP_109707324.1">
    <property type="nucleotide sequence ID" value="NZ_QGDB01000005.1"/>
</dbReference>
<dbReference type="AlphaFoldDB" id="A0A316J531"/>
<dbReference type="EMBL" id="QGDB01000005">
    <property type="protein sequence ID" value="PWL17042.1"/>
    <property type="molecule type" value="Genomic_DNA"/>
</dbReference>
<evidence type="ECO:0000313" key="1">
    <source>
        <dbReference type="EMBL" id="PWL17042.1"/>
    </source>
</evidence>
<proteinExistence type="predicted"/>
<organism evidence="1 2">
    <name type="scientific">Falsochrobactrum shanghaiense</name>
    <dbReference type="NCBI Taxonomy" id="2201899"/>
    <lineage>
        <taxon>Bacteria</taxon>
        <taxon>Pseudomonadati</taxon>
        <taxon>Pseudomonadota</taxon>
        <taxon>Alphaproteobacteria</taxon>
        <taxon>Hyphomicrobiales</taxon>
        <taxon>Brucellaceae</taxon>
        <taxon>Falsochrobactrum</taxon>
    </lineage>
</organism>
<comment type="caution">
    <text evidence="1">The sequence shown here is derived from an EMBL/GenBank/DDBJ whole genome shotgun (WGS) entry which is preliminary data.</text>
</comment>
<reference evidence="1 2" key="1">
    <citation type="submission" date="2018-05" db="EMBL/GenBank/DDBJ databases">
        <title>Comparative genomic sequence analysis between strain HN4 and CCM 8460T (Falsochrobactrum ovis) will provide more evidence to prove that HN4 is a new species of Falsochrobactrum.</title>
        <authorList>
            <person name="Lyu W."/>
            <person name="Sun L."/>
            <person name="Yao L."/>
        </authorList>
    </citation>
    <scope>NUCLEOTIDE SEQUENCE [LARGE SCALE GENOMIC DNA]</scope>
    <source>
        <strain evidence="1 2">HN4</strain>
    </source>
</reference>
<protein>
    <submittedName>
        <fullName evidence="1">Uncharacterized protein</fullName>
    </submittedName>
</protein>
<dbReference type="Proteomes" id="UP000245865">
    <property type="component" value="Unassembled WGS sequence"/>
</dbReference>
<accession>A0A316J531</accession>
<evidence type="ECO:0000313" key="2">
    <source>
        <dbReference type="Proteomes" id="UP000245865"/>
    </source>
</evidence>
<gene>
    <name evidence="1" type="ORF">DKP76_13470</name>
</gene>